<evidence type="ECO:0000313" key="2">
    <source>
        <dbReference type="EMBL" id="KAG1798208.1"/>
    </source>
</evidence>
<evidence type="ECO:0000256" key="1">
    <source>
        <dbReference type="SAM" id="MobiDB-lite"/>
    </source>
</evidence>
<dbReference type="GeneID" id="64603349"/>
<feature type="compositionally biased region" description="Basic and acidic residues" evidence="1">
    <location>
        <begin position="143"/>
        <end position="165"/>
    </location>
</feature>
<dbReference type="RefSeq" id="XP_041163019.1">
    <property type="nucleotide sequence ID" value="XM_041309585.1"/>
</dbReference>
<dbReference type="AlphaFoldDB" id="A0A9P7IZY9"/>
<name>A0A9P7IZY9_9AGAM</name>
<dbReference type="Proteomes" id="UP000719766">
    <property type="component" value="Unassembled WGS sequence"/>
</dbReference>
<feature type="region of interest" description="Disordered" evidence="1">
    <location>
        <begin position="143"/>
        <end position="178"/>
    </location>
</feature>
<gene>
    <name evidence="2" type="ORF">HD556DRAFT_1534949</name>
</gene>
<organism evidence="2 3">
    <name type="scientific">Suillus plorans</name>
    <dbReference type="NCBI Taxonomy" id="116603"/>
    <lineage>
        <taxon>Eukaryota</taxon>
        <taxon>Fungi</taxon>
        <taxon>Dikarya</taxon>
        <taxon>Basidiomycota</taxon>
        <taxon>Agaricomycotina</taxon>
        <taxon>Agaricomycetes</taxon>
        <taxon>Agaricomycetidae</taxon>
        <taxon>Boletales</taxon>
        <taxon>Suillineae</taxon>
        <taxon>Suillaceae</taxon>
        <taxon>Suillus</taxon>
    </lineage>
</organism>
<evidence type="ECO:0000313" key="3">
    <source>
        <dbReference type="Proteomes" id="UP000719766"/>
    </source>
</evidence>
<feature type="region of interest" description="Disordered" evidence="1">
    <location>
        <begin position="44"/>
        <end position="70"/>
    </location>
</feature>
<reference evidence="2" key="1">
    <citation type="journal article" date="2020" name="New Phytol.">
        <title>Comparative genomics reveals dynamic genome evolution in host specialist ectomycorrhizal fungi.</title>
        <authorList>
            <person name="Lofgren L.A."/>
            <person name="Nguyen N.H."/>
            <person name="Vilgalys R."/>
            <person name="Ruytinx J."/>
            <person name="Liao H.L."/>
            <person name="Branco S."/>
            <person name="Kuo A."/>
            <person name="LaButti K."/>
            <person name="Lipzen A."/>
            <person name="Andreopoulos W."/>
            <person name="Pangilinan J."/>
            <person name="Riley R."/>
            <person name="Hundley H."/>
            <person name="Na H."/>
            <person name="Barry K."/>
            <person name="Grigoriev I.V."/>
            <person name="Stajich J.E."/>
            <person name="Kennedy P.G."/>
        </authorList>
    </citation>
    <scope>NUCLEOTIDE SEQUENCE</scope>
    <source>
        <strain evidence="2">S12</strain>
    </source>
</reference>
<dbReference type="EMBL" id="JABBWE010000014">
    <property type="protein sequence ID" value="KAG1798208.1"/>
    <property type="molecule type" value="Genomic_DNA"/>
</dbReference>
<keyword evidence="3" id="KW-1185">Reference proteome</keyword>
<sequence length="200" mass="21622">MAKYASTREDSTISGLKDAHISPAGVVSGLISTFRTIAAPVPSYGSIREGEHDDGDTLSSKKNPVAESQPAQLLETIHEDVEPETANEDKVLLDARGTKVADHPVLRRAKRIIQGSQEDDPDFSPLGEIEYMRRVKRVGIDKFPRELSDSRPDGSSHSGVDHTRFQPDLNNDMACQSSPATNQLGAGAAEEISLDGIFVV</sequence>
<protein>
    <submittedName>
        <fullName evidence="2">Uncharacterized protein</fullName>
    </submittedName>
</protein>
<accession>A0A9P7IZY9</accession>
<proteinExistence type="predicted"/>
<dbReference type="OrthoDB" id="10325772at2759"/>
<comment type="caution">
    <text evidence="2">The sequence shown here is derived from an EMBL/GenBank/DDBJ whole genome shotgun (WGS) entry which is preliminary data.</text>
</comment>